<dbReference type="PaxDb" id="3880-AET01219"/>
<feature type="compositionally biased region" description="Polar residues" evidence="1">
    <location>
        <begin position="181"/>
        <end position="193"/>
    </location>
</feature>
<organism evidence="3 6">
    <name type="scientific">Medicago truncatula</name>
    <name type="common">Barrel medic</name>
    <name type="synonym">Medicago tribuloides</name>
    <dbReference type="NCBI Taxonomy" id="3880"/>
    <lineage>
        <taxon>Eukaryota</taxon>
        <taxon>Viridiplantae</taxon>
        <taxon>Streptophyta</taxon>
        <taxon>Embryophyta</taxon>
        <taxon>Tracheophyta</taxon>
        <taxon>Spermatophyta</taxon>
        <taxon>Magnoliopsida</taxon>
        <taxon>eudicotyledons</taxon>
        <taxon>Gunneridae</taxon>
        <taxon>Pentapetalae</taxon>
        <taxon>rosids</taxon>
        <taxon>fabids</taxon>
        <taxon>Fabales</taxon>
        <taxon>Fabaceae</taxon>
        <taxon>Papilionoideae</taxon>
        <taxon>50 kb inversion clade</taxon>
        <taxon>NPAAA clade</taxon>
        <taxon>Hologalegina</taxon>
        <taxon>IRL clade</taxon>
        <taxon>Trifolieae</taxon>
        <taxon>Medicago</taxon>
    </lineage>
</organism>
<sequence length="365" mass="42849">MSDPRVQEMHNKNLLYWEKMKEVRLLTFYLHVIAGTLVCVEYPSKVEKALVEDHILGFVHVFFYAIEGLYCYFITSTALSLPSCGCLEYILIMIFNGVSSQHYITFVDKDRARYILMLWNISAGILLIFTLKESWNQLYKAVATTIDRLCFILTKICEVVDLVHKKIQNKVQRNRNEVDQENAQPVPQENAQAVPQEADPQEIFNRNYFYFEKQKEMRNITMWLHVISGTLVTLENPVIGVKEIMDNLNFLHFIHPFFKSIQILYLYYFLSIALSPPRSGTFEYILVMIFNGLTSFFYVEYSDQKLAWIVSRLWIISAVSLLLYTAEDTYKQVKCIFVTGKDRLKNIRTMAQDIPHNTMEWLYAH</sequence>
<evidence type="ECO:0000313" key="7">
    <source>
        <dbReference type="Proteomes" id="UP000265566"/>
    </source>
</evidence>
<reference evidence="4" key="5">
    <citation type="journal article" date="2018" name="Nat. Plants">
        <title>Whole-genome landscape of Medicago truncatula symbiotic genes.</title>
        <authorList>
            <person name="Pecrix Y."/>
            <person name="Gamas P."/>
            <person name="Carrere S."/>
        </authorList>
    </citation>
    <scope>NUCLEOTIDE SEQUENCE</scope>
    <source>
        <tissue evidence="4">Leaves</tissue>
    </source>
</reference>
<feature type="transmembrane region" description="Helical" evidence="2">
    <location>
        <begin position="112"/>
        <end position="131"/>
    </location>
</feature>
<keyword evidence="2" id="KW-1133">Transmembrane helix</keyword>
<keyword evidence="2 3" id="KW-0812">Transmembrane</keyword>
<dbReference type="EMBL" id="CM001224">
    <property type="protein sequence ID" value="AET01219.1"/>
    <property type="molecule type" value="Genomic_DNA"/>
</dbReference>
<dbReference type="AlphaFoldDB" id="G7LBP7"/>
<feature type="transmembrane region" description="Helical" evidence="2">
    <location>
        <begin position="305"/>
        <end position="324"/>
    </location>
</feature>
<evidence type="ECO:0000313" key="3">
    <source>
        <dbReference type="EMBL" id="AET01219.1"/>
    </source>
</evidence>
<reference evidence="3 6" key="2">
    <citation type="journal article" date="2014" name="BMC Genomics">
        <title>An improved genome release (version Mt4.0) for the model legume Medicago truncatula.</title>
        <authorList>
            <person name="Tang H."/>
            <person name="Krishnakumar V."/>
            <person name="Bidwell S."/>
            <person name="Rosen B."/>
            <person name="Chan A."/>
            <person name="Zhou S."/>
            <person name="Gentzbittel L."/>
            <person name="Childs K.L."/>
            <person name="Yandell M."/>
            <person name="Gundlach H."/>
            <person name="Mayer K.F."/>
            <person name="Schwartz D.C."/>
            <person name="Town C.D."/>
        </authorList>
    </citation>
    <scope>GENOME REANNOTATION</scope>
    <source>
        <strain evidence="5 6">cv. Jemalong A17</strain>
    </source>
</reference>
<accession>G7LBP7</accession>
<feature type="transmembrane region" description="Helical" evidence="2">
    <location>
        <begin position="55"/>
        <end position="74"/>
    </location>
</feature>
<feature type="transmembrane region" description="Helical" evidence="2">
    <location>
        <begin position="220"/>
        <end position="238"/>
    </location>
</feature>
<reference evidence="3 6" key="1">
    <citation type="journal article" date="2011" name="Nature">
        <title>The Medicago genome provides insight into the evolution of rhizobial symbioses.</title>
        <authorList>
            <person name="Young N.D."/>
            <person name="Debelle F."/>
            <person name="Oldroyd G.E."/>
            <person name="Geurts R."/>
            <person name="Cannon S.B."/>
            <person name="Udvardi M.K."/>
            <person name="Benedito V.A."/>
            <person name="Mayer K.F."/>
            <person name="Gouzy J."/>
            <person name="Schoof H."/>
            <person name="Van de Peer Y."/>
            <person name="Proost S."/>
            <person name="Cook D.R."/>
            <person name="Meyers B.C."/>
            <person name="Spannagl M."/>
            <person name="Cheung F."/>
            <person name="De Mita S."/>
            <person name="Krishnakumar V."/>
            <person name="Gundlach H."/>
            <person name="Zhou S."/>
            <person name="Mudge J."/>
            <person name="Bharti A.K."/>
            <person name="Murray J.D."/>
            <person name="Naoumkina M.A."/>
            <person name="Rosen B."/>
            <person name="Silverstein K.A."/>
            <person name="Tang H."/>
            <person name="Rombauts S."/>
            <person name="Zhao P.X."/>
            <person name="Zhou P."/>
            <person name="Barbe V."/>
            <person name="Bardou P."/>
            <person name="Bechner M."/>
            <person name="Bellec A."/>
            <person name="Berger A."/>
            <person name="Berges H."/>
            <person name="Bidwell S."/>
            <person name="Bisseling T."/>
            <person name="Choisne N."/>
            <person name="Couloux A."/>
            <person name="Denny R."/>
            <person name="Deshpande S."/>
            <person name="Dai X."/>
            <person name="Doyle J.J."/>
            <person name="Dudez A.M."/>
            <person name="Farmer A.D."/>
            <person name="Fouteau S."/>
            <person name="Franken C."/>
            <person name="Gibelin C."/>
            <person name="Gish J."/>
            <person name="Goldstein S."/>
            <person name="Gonzalez A.J."/>
            <person name="Green P.J."/>
            <person name="Hallab A."/>
            <person name="Hartog M."/>
            <person name="Hua A."/>
            <person name="Humphray S.J."/>
            <person name="Jeong D.H."/>
            <person name="Jing Y."/>
            <person name="Jocker A."/>
            <person name="Kenton S.M."/>
            <person name="Kim D.J."/>
            <person name="Klee K."/>
            <person name="Lai H."/>
            <person name="Lang C."/>
            <person name="Lin S."/>
            <person name="Macmil S.L."/>
            <person name="Magdelenat G."/>
            <person name="Matthews L."/>
            <person name="McCorrison J."/>
            <person name="Monaghan E.L."/>
            <person name="Mun J.H."/>
            <person name="Najar F.Z."/>
            <person name="Nicholson C."/>
            <person name="Noirot C."/>
            <person name="O'Bleness M."/>
            <person name="Paule C.R."/>
            <person name="Poulain J."/>
            <person name="Prion F."/>
            <person name="Qin B."/>
            <person name="Qu C."/>
            <person name="Retzel E.F."/>
            <person name="Riddle C."/>
            <person name="Sallet E."/>
            <person name="Samain S."/>
            <person name="Samson N."/>
            <person name="Sanders I."/>
            <person name="Saurat O."/>
            <person name="Scarpelli C."/>
            <person name="Schiex T."/>
            <person name="Segurens B."/>
            <person name="Severin A.J."/>
            <person name="Sherrier D.J."/>
            <person name="Shi R."/>
            <person name="Sims S."/>
            <person name="Singer S.R."/>
            <person name="Sinharoy S."/>
            <person name="Sterck L."/>
            <person name="Viollet A."/>
            <person name="Wang B.B."/>
            <person name="Wang K."/>
            <person name="Wang M."/>
            <person name="Wang X."/>
            <person name="Warfsmann J."/>
            <person name="Weissenbach J."/>
            <person name="White D.D."/>
            <person name="White J.D."/>
            <person name="Wiley G.B."/>
            <person name="Wincker P."/>
            <person name="Xing Y."/>
            <person name="Yang L."/>
            <person name="Yao Z."/>
            <person name="Ying F."/>
            <person name="Zhai J."/>
            <person name="Zhou L."/>
            <person name="Zuber A."/>
            <person name="Denarie J."/>
            <person name="Dixon R.A."/>
            <person name="May G.D."/>
            <person name="Schwartz D.C."/>
            <person name="Rogers J."/>
            <person name="Quetier F."/>
            <person name="Town C.D."/>
            <person name="Roe B.A."/>
        </authorList>
    </citation>
    <scope>NUCLEOTIDE SEQUENCE [LARGE SCALE GENOMIC DNA]</scope>
    <source>
        <strain evidence="3">A17</strain>
        <strain evidence="5 6">cv. Jemalong A17</strain>
    </source>
</reference>
<dbReference type="EnsemblPlants" id="AET01219">
    <property type="protein sequence ID" value="AET01219"/>
    <property type="gene ID" value="MTR_8g008560"/>
</dbReference>
<feature type="transmembrane region" description="Helical" evidence="2">
    <location>
        <begin position="86"/>
        <end position="106"/>
    </location>
</feature>
<dbReference type="Gramene" id="rna44694">
    <property type="protein sequence ID" value="RHN38729.1"/>
    <property type="gene ID" value="gene44694"/>
</dbReference>
<feature type="region of interest" description="Disordered" evidence="1">
    <location>
        <begin position="174"/>
        <end position="196"/>
    </location>
</feature>
<evidence type="ECO:0000313" key="4">
    <source>
        <dbReference type="EMBL" id="RHN38729.1"/>
    </source>
</evidence>
<gene>
    <name evidence="3" type="ordered locus">MTR_8g008560</name>
    <name evidence="4" type="ORF">MtrunA17_Chr8g0336351</name>
</gene>
<dbReference type="Proteomes" id="UP000265566">
    <property type="component" value="Chromosome 8"/>
</dbReference>
<feature type="transmembrane region" description="Helical" evidence="2">
    <location>
        <begin position="282"/>
        <end position="299"/>
    </location>
</feature>
<evidence type="ECO:0000313" key="5">
    <source>
        <dbReference type="EnsemblPlants" id="AET01219"/>
    </source>
</evidence>
<dbReference type="HOGENOM" id="CLU_759471_0_0_1"/>
<dbReference type="EMBL" id="PSQE01000008">
    <property type="protein sequence ID" value="RHN38729.1"/>
    <property type="molecule type" value="Genomic_DNA"/>
</dbReference>
<evidence type="ECO:0000313" key="6">
    <source>
        <dbReference type="Proteomes" id="UP000002051"/>
    </source>
</evidence>
<dbReference type="Proteomes" id="UP000002051">
    <property type="component" value="Chromosome 8"/>
</dbReference>
<feature type="transmembrane region" description="Helical" evidence="2">
    <location>
        <begin position="25"/>
        <end position="43"/>
    </location>
</feature>
<feature type="transmembrane region" description="Helical" evidence="2">
    <location>
        <begin position="250"/>
        <end position="270"/>
    </location>
</feature>
<reference evidence="7" key="4">
    <citation type="journal article" date="2018" name="Nat. Plants">
        <title>Whole-genome landscape of Medicago truncatula symbiotic genes.</title>
        <authorList>
            <person name="Pecrix Y."/>
            <person name="Staton S.E."/>
            <person name="Sallet E."/>
            <person name="Lelandais-Briere C."/>
            <person name="Moreau S."/>
            <person name="Carrere S."/>
            <person name="Blein T."/>
            <person name="Jardinaud M.F."/>
            <person name="Latrasse D."/>
            <person name="Zouine M."/>
            <person name="Zahm M."/>
            <person name="Kreplak J."/>
            <person name="Mayjonade B."/>
            <person name="Satge C."/>
            <person name="Perez M."/>
            <person name="Cauet S."/>
            <person name="Marande W."/>
            <person name="Chantry-Darmon C."/>
            <person name="Lopez-Roques C."/>
            <person name="Bouchez O."/>
            <person name="Berard A."/>
            <person name="Debelle F."/>
            <person name="Munos S."/>
            <person name="Bendahmane A."/>
            <person name="Berges H."/>
            <person name="Niebel A."/>
            <person name="Buitink J."/>
            <person name="Frugier F."/>
            <person name="Benhamed M."/>
            <person name="Crespi M."/>
            <person name="Gouzy J."/>
            <person name="Gamas P."/>
        </authorList>
    </citation>
    <scope>NUCLEOTIDE SEQUENCE [LARGE SCALE GENOMIC DNA]</scope>
    <source>
        <strain evidence="7">cv. Jemalong A17</strain>
    </source>
</reference>
<proteinExistence type="predicted"/>
<reference evidence="5" key="3">
    <citation type="submission" date="2015-04" db="UniProtKB">
        <authorList>
            <consortium name="EnsemblPlants"/>
        </authorList>
    </citation>
    <scope>IDENTIFICATION</scope>
    <source>
        <strain evidence="5">cv. Jemalong A17</strain>
    </source>
</reference>
<evidence type="ECO:0000256" key="1">
    <source>
        <dbReference type="SAM" id="MobiDB-lite"/>
    </source>
</evidence>
<protein>
    <submittedName>
        <fullName evidence="3">Transmembrane protein, putative</fullName>
    </submittedName>
</protein>
<evidence type="ECO:0000256" key="2">
    <source>
        <dbReference type="SAM" id="Phobius"/>
    </source>
</evidence>
<name>G7LBP7_MEDTR</name>
<keyword evidence="2" id="KW-0472">Membrane</keyword>
<keyword evidence="6" id="KW-1185">Reference proteome</keyword>